<name>A0A9Q3GJS0_9BASI</name>
<dbReference type="InterPro" id="IPR051477">
    <property type="entry name" value="Expansin_CellWall"/>
</dbReference>
<dbReference type="OrthoDB" id="623670at2759"/>
<dbReference type="CDD" id="cd22191">
    <property type="entry name" value="DPBB_RlpA_EXP_N-like"/>
    <property type="match status" value="1"/>
</dbReference>
<dbReference type="PANTHER" id="PTHR31836:SF25">
    <property type="entry name" value="RLPA-LIKE PROTEIN DOUBLE-PSI BETA-BARREL DOMAIN-CONTAINING PROTEIN"/>
    <property type="match status" value="1"/>
</dbReference>
<organism evidence="4 5">
    <name type="scientific">Austropuccinia psidii MF-1</name>
    <dbReference type="NCBI Taxonomy" id="1389203"/>
    <lineage>
        <taxon>Eukaryota</taxon>
        <taxon>Fungi</taxon>
        <taxon>Dikarya</taxon>
        <taxon>Basidiomycota</taxon>
        <taxon>Pucciniomycotina</taxon>
        <taxon>Pucciniomycetes</taxon>
        <taxon>Pucciniales</taxon>
        <taxon>Sphaerophragmiaceae</taxon>
        <taxon>Austropuccinia</taxon>
    </lineage>
</organism>
<dbReference type="EMBL" id="AVOT02002355">
    <property type="protein sequence ID" value="MBW0470078.1"/>
    <property type="molecule type" value="Genomic_DNA"/>
</dbReference>
<evidence type="ECO:0000313" key="5">
    <source>
        <dbReference type="Proteomes" id="UP000765509"/>
    </source>
</evidence>
<evidence type="ECO:0000256" key="2">
    <source>
        <dbReference type="SAM" id="SignalP"/>
    </source>
</evidence>
<protein>
    <recommendedName>
        <fullName evidence="3">RlpA-like protein double-psi beta-barrel domain-containing protein</fullName>
    </recommendedName>
</protein>
<feature type="signal peptide" evidence="2">
    <location>
        <begin position="1"/>
        <end position="21"/>
    </location>
</feature>
<dbReference type="InterPro" id="IPR009009">
    <property type="entry name" value="RlpA-like_DPBB"/>
</dbReference>
<gene>
    <name evidence="4" type="ORF">O181_009793</name>
</gene>
<feature type="chain" id="PRO_5040442818" description="RlpA-like protein double-psi beta-barrel domain-containing protein" evidence="2">
    <location>
        <begin position="22"/>
        <end position="128"/>
    </location>
</feature>
<dbReference type="Gene3D" id="2.40.40.10">
    <property type="entry name" value="RlpA-like domain"/>
    <property type="match status" value="1"/>
</dbReference>
<reference evidence="4" key="1">
    <citation type="submission" date="2021-03" db="EMBL/GenBank/DDBJ databases">
        <title>Draft genome sequence of rust myrtle Austropuccinia psidii MF-1, a brazilian biotype.</title>
        <authorList>
            <person name="Quecine M.C."/>
            <person name="Pachon D.M.R."/>
            <person name="Bonatelli M.L."/>
            <person name="Correr F.H."/>
            <person name="Franceschini L.M."/>
            <person name="Leite T.F."/>
            <person name="Margarido G.R.A."/>
            <person name="Almeida C.A."/>
            <person name="Ferrarezi J.A."/>
            <person name="Labate C.A."/>
        </authorList>
    </citation>
    <scope>NUCLEOTIDE SEQUENCE</scope>
    <source>
        <strain evidence="4">MF-1</strain>
    </source>
</reference>
<sequence>MIRILLKTLLVLVILATHIFATPSNKPNKLKKRYSGQATWFMPDTGACGDVNSEFDYIVAMNHKQYGQGEPCHKKVKITNTLNGRTVTAMVTDECPPCGFGSLDLSPSVFKVLGALDIGVLPIIWEWA</sequence>
<keyword evidence="1 2" id="KW-0732">Signal</keyword>
<dbReference type="InterPro" id="IPR036908">
    <property type="entry name" value="RlpA-like_sf"/>
</dbReference>
<dbReference type="Pfam" id="PF03330">
    <property type="entry name" value="DPBB_1"/>
    <property type="match status" value="1"/>
</dbReference>
<evidence type="ECO:0000259" key="3">
    <source>
        <dbReference type="Pfam" id="PF03330"/>
    </source>
</evidence>
<dbReference type="Proteomes" id="UP000765509">
    <property type="component" value="Unassembled WGS sequence"/>
</dbReference>
<dbReference type="SUPFAM" id="SSF50685">
    <property type="entry name" value="Barwin-like endoglucanases"/>
    <property type="match status" value="1"/>
</dbReference>
<dbReference type="AlphaFoldDB" id="A0A9Q3GJS0"/>
<dbReference type="PANTHER" id="PTHR31836">
    <property type="match status" value="1"/>
</dbReference>
<keyword evidence="5" id="KW-1185">Reference proteome</keyword>
<comment type="caution">
    <text evidence="4">The sequence shown here is derived from an EMBL/GenBank/DDBJ whole genome shotgun (WGS) entry which is preliminary data.</text>
</comment>
<accession>A0A9Q3GJS0</accession>
<feature type="domain" description="RlpA-like protein double-psi beta-barrel" evidence="3">
    <location>
        <begin position="35"/>
        <end position="123"/>
    </location>
</feature>
<evidence type="ECO:0000256" key="1">
    <source>
        <dbReference type="ARBA" id="ARBA00022729"/>
    </source>
</evidence>
<proteinExistence type="predicted"/>
<evidence type="ECO:0000313" key="4">
    <source>
        <dbReference type="EMBL" id="MBW0470078.1"/>
    </source>
</evidence>